<dbReference type="GO" id="GO:0005886">
    <property type="term" value="C:plasma membrane"/>
    <property type="evidence" value="ECO:0007669"/>
    <property type="project" value="UniProtKB-SubCell"/>
</dbReference>
<keyword evidence="5 6" id="KW-0472">Membrane</keyword>
<evidence type="ECO:0000259" key="8">
    <source>
        <dbReference type="PROSITE" id="PS50850"/>
    </source>
</evidence>
<dbReference type="GO" id="GO:0022857">
    <property type="term" value="F:transmembrane transporter activity"/>
    <property type="evidence" value="ECO:0007669"/>
    <property type="project" value="InterPro"/>
</dbReference>
<dbReference type="InterPro" id="IPR020846">
    <property type="entry name" value="MFS_dom"/>
</dbReference>
<evidence type="ECO:0000256" key="3">
    <source>
        <dbReference type="ARBA" id="ARBA00022692"/>
    </source>
</evidence>
<name>C8PKC2_9BACT</name>
<dbReference type="PANTHER" id="PTHR43124:SF3">
    <property type="entry name" value="CHLORAMPHENICOL EFFLUX PUMP RV0191"/>
    <property type="match status" value="1"/>
</dbReference>
<feature type="transmembrane region" description="Helical" evidence="6">
    <location>
        <begin position="35"/>
        <end position="52"/>
    </location>
</feature>
<feature type="transmembrane region" description="Helical" evidence="6">
    <location>
        <begin position="73"/>
        <end position="92"/>
    </location>
</feature>
<sequence>MRCKKGLLPLIIASGTISAADNWIASLLLPSIADTFGVQVSAASAVLTAYLIPYGLLQPVYGHLSDRYGRGKILISLMLFLAIFTLLCSTAKSLAWLVLFRFCTGCAAAGIIAVCLGVIGDAYDEKDRQKIVAIFLGSVFLGQGLSAALGGWAVARFSWREIFLAFSALSAVSFVSLFTLNFKDAPKSKGESFVKSIASLRGDAALLRSYFLALCNGVIVLGAYSFIGAYLLKKLGLSSNFAGACLMLYGVACFLAGNAARYLKEKLPLKEILSLGFLASASALCLLASCFAATAYVGTFLLGFGYVCAQSVLASAALRCGSAKGLSSGIIGTAIFFGGGIGTAVGGKALEYLSYQGLFCGFAALAAALLIFYRASFKGTREI</sequence>
<feature type="transmembrane region" description="Helical" evidence="6">
    <location>
        <begin position="210"/>
        <end position="232"/>
    </location>
</feature>
<feature type="transmembrane region" description="Helical" evidence="6">
    <location>
        <begin position="161"/>
        <end position="180"/>
    </location>
</feature>
<keyword evidence="2" id="KW-1003">Cell membrane</keyword>
<feature type="transmembrane region" description="Helical" evidence="6">
    <location>
        <begin position="98"/>
        <end position="119"/>
    </location>
</feature>
<feature type="transmembrane region" description="Helical" evidence="6">
    <location>
        <begin position="131"/>
        <end position="155"/>
    </location>
</feature>
<dbReference type="eggNOG" id="COG2814">
    <property type="taxonomic scope" value="Bacteria"/>
</dbReference>
<reference evidence="9 10" key="1">
    <citation type="submission" date="2009-07" db="EMBL/GenBank/DDBJ databases">
        <authorList>
            <person name="Madupu R."/>
            <person name="Sebastian Y."/>
            <person name="Durkin A.S."/>
            <person name="Torralba M."/>
            <person name="Methe B."/>
            <person name="Sutton G.G."/>
            <person name="Strausberg R.L."/>
            <person name="Nelson K.E."/>
        </authorList>
    </citation>
    <scope>NUCLEOTIDE SEQUENCE [LARGE SCALE GENOMIC DNA]</scope>
    <source>
        <strain evidence="9 10">RM3268</strain>
    </source>
</reference>
<feature type="transmembrane region" description="Helical" evidence="6">
    <location>
        <begin position="272"/>
        <end position="294"/>
    </location>
</feature>
<dbReference type="STRING" id="824.CGRAC_2083"/>
<keyword evidence="10" id="KW-1185">Reference proteome</keyword>
<feature type="transmembrane region" description="Helical" evidence="6">
    <location>
        <begin position="352"/>
        <end position="373"/>
    </location>
</feature>
<dbReference type="SUPFAM" id="SSF103473">
    <property type="entry name" value="MFS general substrate transporter"/>
    <property type="match status" value="1"/>
</dbReference>
<evidence type="ECO:0000256" key="6">
    <source>
        <dbReference type="SAM" id="Phobius"/>
    </source>
</evidence>
<evidence type="ECO:0000313" key="9">
    <source>
        <dbReference type="EMBL" id="EEV16531.1"/>
    </source>
</evidence>
<organism evidence="9 10">
    <name type="scientific">Campylobacter gracilis RM3268</name>
    <dbReference type="NCBI Taxonomy" id="553220"/>
    <lineage>
        <taxon>Bacteria</taxon>
        <taxon>Pseudomonadati</taxon>
        <taxon>Campylobacterota</taxon>
        <taxon>Epsilonproteobacteria</taxon>
        <taxon>Campylobacterales</taxon>
        <taxon>Campylobacteraceae</taxon>
        <taxon>Campylobacter</taxon>
    </lineage>
</organism>
<keyword evidence="3 6" id="KW-0812">Transmembrane</keyword>
<evidence type="ECO:0000313" key="10">
    <source>
        <dbReference type="Proteomes" id="UP000005709"/>
    </source>
</evidence>
<protein>
    <submittedName>
        <fullName evidence="9">Transporter, major facilitator family protein</fullName>
    </submittedName>
</protein>
<dbReference type="InterPro" id="IPR050189">
    <property type="entry name" value="MFS_Efflux_Transporters"/>
</dbReference>
<accession>C8PKC2</accession>
<evidence type="ECO:0000256" key="4">
    <source>
        <dbReference type="ARBA" id="ARBA00022989"/>
    </source>
</evidence>
<keyword evidence="4 6" id="KW-1133">Transmembrane helix</keyword>
<comment type="caution">
    <text evidence="9">The sequence shown here is derived from an EMBL/GenBank/DDBJ whole genome shotgun (WGS) entry which is preliminary data.</text>
</comment>
<feature type="domain" description="Major facilitator superfamily (MFS) profile" evidence="8">
    <location>
        <begin position="7"/>
        <end position="381"/>
    </location>
</feature>
<feature type="transmembrane region" description="Helical" evidence="6">
    <location>
        <begin position="238"/>
        <end position="260"/>
    </location>
</feature>
<dbReference type="CDD" id="cd17324">
    <property type="entry name" value="MFS_NepI_like"/>
    <property type="match status" value="1"/>
</dbReference>
<evidence type="ECO:0000256" key="5">
    <source>
        <dbReference type="ARBA" id="ARBA00023136"/>
    </source>
</evidence>
<feature type="signal peptide" evidence="7">
    <location>
        <begin position="1"/>
        <end position="19"/>
    </location>
</feature>
<dbReference type="Proteomes" id="UP000005709">
    <property type="component" value="Unassembled WGS sequence"/>
</dbReference>
<dbReference type="Pfam" id="PF07690">
    <property type="entry name" value="MFS_1"/>
    <property type="match status" value="1"/>
</dbReference>
<proteinExistence type="predicted"/>
<comment type="subcellular location">
    <subcellularLocation>
        <location evidence="1">Cell membrane</location>
        <topology evidence="1">Multi-pass membrane protein</topology>
    </subcellularLocation>
</comment>
<dbReference type="AlphaFoldDB" id="C8PKC2"/>
<dbReference type="RefSeq" id="WP_005872698.1">
    <property type="nucleotide sequence ID" value="NZ_ACYG01000030.1"/>
</dbReference>
<dbReference type="PROSITE" id="PS50850">
    <property type="entry name" value="MFS"/>
    <property type="match status" value="1"/>
</dbReference>
<feature type="transmembrane region" description="Helical" evidence="6">
    <location>
        <begin position="300"/>
        <end position="318"/>
    </location>
</feature>
<keyword evidence="7" id="KW-0732">Signal</keyword>
<evidence type="ECO:0000256" key="2">
    <source>
        <dbReference type="ARBA" id="ARBA00022475"/>
    </source>
</evidence>
<gene>
    <name evidence="9" type="ORF">CAMGR0001_0137</name>
</gene>
<dbReference type="EMBL" id="ACYG01000030">
    <property type="protein sequence ID" value="EEV16531.1"/>
    <property type="molecule type" value="Genomic_DNA"/>
</dbReference>
<dbReference type="InterPro" id="IPR036259">
    <property type="entry name" value="MFS_trans_sf"/>
</dbReference>
<dbReference type="OrthoDB" id="9814303at2"/>
<dbReference type="Gene3D" id="1.20.1250.20">
    <property type="entry name" value="MFS general substrate transporter like domains"/>
    <property type="match status" value="1"/>
</dbReference>
<feature type="chain" id="PRO_5002989268" evidence="7">
    <location>
        <begin position="20"/>
        <end position="383"/>
    </location>
</feature>
<dbReference type="InterPro" id="IPR011701">
    <property type="entry name" value="MFS"/>
</dbReference>
<feature type="transmembrane region" description="Helical" evidence="6">
    <location>
        <begin position="325"/>
        <end position="346"/>
    </location>
</feature>
<evidence type="ECO:0000256" key="1">
    <source>
        <dbReference type="ARBA" id="ARBA00004651"/>
    </source>
</evidence>
<evidence type="ECO:0000256" key="7">
    <source>
        <dbReference type="SAM" id="SignalP"/>
    </source>
</evidence>
<dbReference type="PANTHER" id="PTHR43124">
    <property type="entry name" value="PURINE EFFLUX PUMP PBUE"/>
    <property type="match status" value="1"/>
</dbReference>